<evidence type="ECO:0000256" key="1">
    <source>
        <dbReference type="SAM" id="SignalP"/>
    </source>
</evidence>
<protein>
    <submittedName>
        <fullName evidence="2">Uncharacterized protein</fullName>
    </submittedName>
</protein>
<dbReference type="PANTHER" id="PTHR34931">
    <property type="entry name" value="FI02976P-RELATED"/>
    <property type="match status" value="1"/>
</dbReference>
<dbReference type="Proteomes" id="UP000078200">
    <property type="component" value="Unassembled WGS sequence"/>
</dbReference>
<keyword evidence="1" id="KW-0732">Signal</keyword>
<accession>A0A1A9UJ42</accession>
<dbReference type="InterPro" id="IPR007614">
    <property type="entry name" value="Retinin_C"/>
</dbReference>
<dbReference type="STRING" id="7395.A0A1A9UJ42"/>
<sequence>MYKLCILAALLSVAVAAPGVYHGASWLYSAPATTVVHEPGYAKVGTVVKSVPTAVSHQSVSQVHSSAHVVQPVVAPVVKTTSYTAPYVQTYAAAPVWKSYGSGPLVHTYASHSSW</sequence>
<name>A0A1A9UJ42_GLOAU</name>
<feature type="signal peptide" evidence="1">
    <location>
        <begin position="1"/>
        <end position="16"/>
    </location>
</feature>
<dbReference type="AlphaFoldDB" id="A0A1A9UJ42"/>
<proteinExistence type="predicted"/>
<dbReference type="EnsemblMetazoa" id="GAUT006531-RA">
    <property type="protein sequence ID" value="GAUT006531-PA"/>
    <property type="gene ID" value="GAUT006531"/>
</dbReference>
<feature type="chain" id="PRO_5008398579" evidence="1">
    <location>
        <begin position="17"/>
        <end position="115"/>
    </location>
</feature>
<evidence type="ECO:0000313" key="3">
    <source>
        <dbReference type="Proteomes" id="UP000078200"/>
    </source>
</evidence>
<organism evidence="2 3">
    <name type="scientific">Glossina austeni</name>
    <name type="common">Savannah tsetse fly</name>
    <dbReference type="NCBI Taxonomy" id="7395"/>
    <lineage>
        <taxon>Eukaryota</taxon>
        <taxon>Metazoa</taxon>
        <taxon>Ecdysozoa</taxon>
        <taxon>Arthropoda</taxon>
        <taxon>Hexapoda</taxon>
        <taxon>Insecta</taxon>
        <taxon>Pterygota</taxon>
        <taxon>Neoptera</taxon>
        <taxon>Endopterygota</taxon>
        <taxon>Diptera</taxon>
        <taxon>Brachycera</taxon>
        <taxon>Muscomorpha</taxon>
        <taxon>Hippoboscoidea</taxon>
        <taxon>Glossinidae</taxon>
        <taxon>Glossina</taxon>
    </lineage>
</organism>
<evidence type="ECO:0000313" key="2">
    <source>
        <dbReference type="EnsemblMetazoa" id="GAUT006531-PA"/>
    </source>
</evidence>
<keyword evidence="3" id="KW-1185">Reference proteome</keyword>
<reference evidence="2" key="1">
    <citation type="submission" date="2020-05" db="UniProtKB">
        <authorList>
            <consortium name="EnsemblMetazoa"/>
        </authorList>
    </citation>
    <scope>IDENTIFICATION</scope>
    <source>
        <strain evidence="2">TTRI</strain>
    </source>
</reference>
<dbReference type="PANTHER" id="PTHR34931:SF3">
    <property type="entry name" value="FI02976P-RELATED"/>
    <property type="match status" value="1"/>
</dbReference>
<dbReference type="VEuPathDB" id="VectorBase:GAUT006531"/>
<dbReference type="Pfam" id="PF04527">
    <property type="entry name" value="Retinin_C"/>
    <property type="match status" value="1"/>
</dbReference>